<dbReference type="RefSeq" id="WP_319008350.1">
    <property type="nucleotide sequence ID" value="NZ_JAWJZF010000272.1"/>
</dbReference>
<feature type="compositionally biased region" description="Basic and acidic residues" evidence="1">
    <location>
        <begin position="123"/>
        <end position="135"/>
    </location>
</feature>
<organism evidence="2 3">
    <name type="scientific">Streptomyces roseolus</name>
    <dbReference type="NCBI Taxonomy" id="67358"/>
    <lineage>
        <taxon>Bacteria</taxon>
        <taxon>Bacillati</taxon>
        <taxon>Actinomycetota</taxon>
        <taxon>Actinomycetes</taxon>
        <taxon>Kitasatosporales</taxon>
        <taxon>Streptomycetaceae</taxon>
        <taxon>Streptomyces</taxon>
    </lineage>
</organism>
<gene>
    <name evidence="2" type="ORF">R2363_06485</name>
</gene>
<evidence type="ECO:0000313" key="3">
    <source>
        <dbReference type="Proteomes" id="UP001278571"/>
    </source>
</evidence>
<proteinExistence type="predicted"/>
<reference evidence="2 3" key="1">
    <citation type="submission" date="2023-10" db="EMBL/GenBank/DDBJ databases">
        <authorList>
            <person name="Wang X.X."/>
        </authorList>
    </citation>
    <scope>NUCLEOTIDE SEQUENCE [LARGE SCALE GENOMIC DNA]</scope>
    <source>
        <strain evidence="2 3">NBRC 12816</strain>
    </source>
</reference>
<dbReference type="EMBL" id="JAWJZF010000272">
    <property type="protein sequence ID" value="MDX2291815.1"/>
    <property type="molecule type" value="Genomic_DNA"/>
</dbReference>
<keyword evidence="3" id="KW-1185">Reference proteome</keyword>
<sequence>MAELRSLTRAYNLAILVTSQVITEDPDDPDVPVTAAHLPAGMADYSDRVLVLDRPGAPGNWDATTYPSTAILRRVTGPGPAIELELEPEHCRFVSPGGRLPLTISSEPGRRNQDRYQQGGEDGTAHEGSRADFAE</sequence>
<comment type="caution">
    <text evidence="2">The sequence shown here is derived from an EMBL/GenBank/DDBJ whole genome shotgun (WGS) entry which is preliminary data.</text>
</comment>
<evidence type="ECO:0000256" key="1">
    <source>
        <dbReference type="SAM" id="MobiDB-lite"/>
    </source>
</evidence>
<protein>
    <submittedName>
        <fullName evidence="2">Uncharacterized protein</fullName>
    </submittedName>
</protein>
<dbReference type="Proteomes" id="UP001278571">
    <property type="component" value="Unassembled WGS sequence"/>
</dbReference>
<evidence type="ECO:0000313" key="2">
    <source>
        <dbReference type="EMBL" id="MDX2291815.1"/>
    </source>
</evidence>
<accession>A0ABU4K228</accession>
<name>A0ABU4K228_9ACTN</name>
<feature type="region of interest" description="Disordered" evidence="1">
    <location>
        <begin position="95"/>
        <end position="135"/>
    </location>
</feature>